<dbReference type="PANTHER" id="PTHR11003">
    <property type="entry name" value="POTASSIUM CHANNEL, SUBFAMILY K"/>
    <property type="match status" value="1"/>
</dbReference>
<comment type="similarity">
    <text evidence="8">Belongs to the two pore domain potassium channel (TC 1.A.1.8) family.</text>
</comment>
<evidence type="ECO:0000259" key="10">
    <source>
        <dbReference type="Pfam" id="PF07885"/>
    </source>
</evidence>
<keyword evidence="2 8" id="KW-0813">Transport</keyword>
<protein>
    <recommendedName>
        <fullName evidence="10">Potassium channel domain-containing protein</fullName>
    </recommendedName>
</protein>
<dbReference type="InterPro" id="IPR013099">
    <property type="entry name" value="K_chnl_dom"/>
</dbReference>
<feature type="transmembrane region" description="Helical" evidence="9">
    <location>
        <begin position="95"/>
        <end position="115"/>
    </location>
</feature>
<dbReference type="GO" id="GO:0005886">
    <property type="term" value="C:plasma membrane"/>
    <property type="evidence" value="ECO:0007669"/>
    <property type="project" value="TreeGrafter"/>
</dbReference>
<keyword evidence="6 9" id="KW-0472">Membrane</keyword>
<dbReference type="PANTHER" id="PTHR11003:SF352">
    <property type="entry name" value="BCDNA.GH04802-RELATED"/>
    <property type="match status" value="1"/>
</dbReference>
<feature type="transmembrane region" description="Helical" evidence="9">
    <location>
        <begin position="165"/>
        <end position="191"/>
    </location>
</feature>
<accession>A0A8J2S1I2</accession>
<evidence type="ECO:0000313" key="11">
    <source>
        <dbReference type="EMBL" id="CAH0112973.1"/>
    </source>
</evidence>
<evidence type="ECO:0000256" key="7">
    <source>
        <dbReference type="ARBA" id="ARBA00023303"/>
    </source>
</evidence>
<dbReference type="OrthoDB" id="297496at2759"/>
<dbReference type="GO" id="GO:0015271">
    <property type="term" value="F:outward rectifier potassium channel activity"/>
    <property type="evidence" value="ECO:0007669"/>
    <property type="project" value="TreeGrafter"/>
</dbReference>
<evidence type="ECO:0000256" key="8">
    <source>
        <dbReference type="RuleBase" id="RU003857"/>
    </source>
</evidence>
<feature type="transmembrane region" description="Helical" evidence="9">
    <location>
        <begin position="121"/>
        <end position="144"/>
    </location>
</feature>
<evidence type="ECO:0000256" key="5">
    <source>
        <dbReference type="ARBA" id="ARBA00023065"/>
    </source>
</evidence>
<keyword evidence="7 8" id="KW-0407">Ion channel</keyword>
<evidence type="ECO:0000313" key="12">
    <source>
        <dbReference type="Proteomes" id="UP000789390"/>
    </source>
</evidence>
<sequence length="592" mass="67063">MNWRQWCALLFLFILYLLLGGFVFMLFESSEEEIRSKELNNLRYVIYDKLIMCETNVTNKVDLVEREKLWIQIAEQINQPALINNHPELPKKWNFYNSFFVAVTIATTIGYGHLAPSSASGRLFCIFFALFGIPLNGILFATLGDFFGSKLVSRSSNRSLRRFSTVFVVLGEVLLYFIPGLVVFLVIPAGLFAIVEGWHYIDSFYYAFITLTTIGFGDLVAGQSDVGRWTWAYRSFIIIWILFGLGYLIMVINIITKGLRSRSVVAPVVALERRMVARIRATRKTLSKDAIALRQLVDQIKILKMKAICRPVRMGLLRTYSQPSLYYEENLMDKDSRKQFEATGSSGFSNSVEINDINRDTVCNNGSFRKPLEGTEFNGDPVQLLTRLAAVLCDENEDLTSPNTSTFEIDHTNDHKGVDLESAFHRIRRSLHLSKNSCNGQIPCPTPSPKEETGVTNAHPFATNRRVRHVSENHSHVILDLYRSMKRNQKLMPDARTTTVKPQEFKRSLSERFPPNHIFPASSVHFTPASHRAMKNDFLLTGTICNPGSNNTQTSLPNTSVVEFSHMLDCVDVQSLQVTSDQVSHENSSSNP</sequence>
<gene>
    <name evidence="11" type="ORF">DGAL_LOCUS16772</name>
</gene>
<reference evidence="11" key="1">
    <citation type="submission" date="2021-11" db="EMBL/GenBank/DDBJ databases">
        <authorList>
            <person name="Schell T."/>
        </authorList>
    </citation>
    <scope>NUCLEOTIDE SEQUENCE</scope>
    <source>
        <strain evidence="11">M5</strain>
    </source>
</reference>
<dbReference type="Proteomes" id="UP000789390">
    <property type="component" value="Unassembled WGS sequence"/>
</dbReference>
<dbReference type="GO" id="GO:0030322">
    <property type="term" value="P:stabilization of membrane potential"/>
    <property type="evidence" value="ECO:0007669"/>
    <property type="project" value="TreeGrafter"/>
</dbReference>
<dbReference type="InterPro" id="IPR003280">
    <property type="entry name" value="2pore_dom_K_chnl"/>
</dbReference>
<name>A0A8J2S1I2_9CRUS</name>
<feature type="transmembrane region" description="Helical" evidence="9">
    <location>
        <begin position="203"/>
        <end position="221"/>
    </location>
</feature>
<keyword evidence="4 9" id="KW-1133">Transmembrane helix</keyword>
<keyword evidence="3 8" id="KW-0812">Transmembrane</keyword>
<dbReference type="GO" id="GO:0022841">
    <property type="term" value="F:potassium ion leak channel activity"/>
    <property type="evidence" value="ECO:0007669"/>
    <property type="project" value="TreeGrafter"/>
</dbReference>
<evidence type="ECO:0000256" key="9">
    <source>
        <dbReference type="SAM" id="Phobius"/>
    </source>
</evidence>
<evidence type="ECO:0000256" key="6">
    <source>
        <dbReference type="ARBA" id="ARBA00023136"/>
    </source>
</evidence>
<feature type="domain" description="Potassium channel" evidence="10">
    <location>
        <begin position="178"/>
        <end position="257"/>
    </location>
</feature>
<keyword evidence="5 8" id="KW-0406">Ion transport</keyword>
<keyword evidence="12" id="KW-1185">Reference proteome</keyword>
<dbReference type="Gene3D" id="1.10.287.70">
    <property type="match status" value="1"/>
</dbReference>
<evidence type="ECO:0000256" key="1">
    <source>
        <dbReference type="ARBA" id="ARBA00004141"/>
    </source>
</evidence>
<evidence type="ECO:0000256" key="2">
    <source>
        <dbReference type="ARBA" id="ARBA00022448"/>
    </source>
</evidence>
<evidence type="ECO:0000256" key="3">
    <source>
        <dbReference type="ARBA" id="ARBA00022692"/>
    </source>
</evidence>
<comment type="subcellular location">
    <subcellularLocation>
        <location evidence="1">Membrane</location>
        <topology evidence="1">Multi-pass membrane protein</topology>
    </subcellularLocation>
</comment>
<feature type="transmembrane region" description="Helical" evidence="9">
    <location>
        <begin position="6"/>
        <end position="27"/>
    </location>
</feature>
<dbReference type="AlphaFoldDB" id="A0A8J2S1I2"/>
<dbReference type="EMBL" id="CAKKLH010000335">
    <property type="protein sequence ID" value="CAH0112973.1"/>
    <property type="molecule type" value="Genomic_DNA"/>
</dbReference>
<dbReference type="Pfam" id="PF07885">
    <property type="entry name" value="Ion_trans_2"/>
    <property type="match status" value="2"/>
</dbReference>
<feature type="transmembrane region" description="Helical" evidence="9">
    <location>
        <begin position="233"/>
        <end position="255"/>
    </location>
</feature>
<dbReference type="SUPFAM" id="SSF81324">
    <property type="entry name" value="Voltage-gated potassium channels"/>
    <property type="match status" value="2"/>
</dbReference>
<organism evidence="11 12">
    <name type="scientific">Daphnia galeata</name>
    <dbReference type="NCBI Taxonomy" id="27404"/>
    <lineage>
        <taxon>Eukaryota</taxon>
        <taxon>Metazoa</taxon>
        <taxon>Ecdysozoa</taxon>
        <taxon>Arthropoda</taxon>
        <taxon>Crustacea</taxon>
        <taxon>Branchiopoda</taxon>
        <taxon>Diplostraca</taxon>
        <taxon>Cladocera</taxon>
        <taxon>Anomopoda</taxon>
        <taxon>Daphniidae</taxon>
        <taxon>Daphnia</taxon>
    </lineage>
</organism>
<feature type="domain" description="Potassium channel" evidence="10">
    <location>
        <begin position="90"/>
        <end position="147"/>
    </location>
</feature>
<dbReference type="PRINTS" id="PR01333">
    <property type="entry name" value="2POREKCHANEL"/>
</dbReference>
<evidence type="ECO:0000256" key="4">
    <source>
        <dbReference type="ARBA" id="ARBA00022989"/>
    </source>
</evidence>
<proteinExistence type="inferred from homology"/>
<comment type="caution">
    <text evidence="11">The sequence shown here is derived from an EMBL/GenBank/DDBJ whole genome shotgun (WGS) entry which is preliminary data.</text>
</comment>